<sequence length="95" mass="9673">MSAAILPVLLALLVAASWVAALAILRLRRALDQLHAVAFVNIAAAVLLGAAAILADGLSGRSLKILFLGGCLVLWGGVLAHAAGRALWLREGPSA</sequence>
<evidence type="ECO:0000313" key="3">
    <source>
        <dbReference type="Proteomes" id="UP000441523"/>
    </source>
</evidence>
<accession>A0A6N6MQ51</accession>
<proteinExistence type="predicted"/>
<dbReference type="InterPro" id="IPR005133">
    <property type="entry name" value="PhaG_MnhG_YufB"/>
</dbReference>
<gene>
    <name evidence="2" type="ORF">F6X51_14080</name>
</gene>
<organism evidence="2 3">
    <name type="scientific">Methylobacterium planeticum</name>
    <dbReference type="NCBI Taxonomy" id="2615211"/>
    <lineage>
        <taxon>Bacteria</taxon>
        <taxon>Pseudomonadati</taxon>
        <taxon>Pseudomonadota</taxon>
        <taxon>Alphaproteobacteria</taxon>
        <taxon>Hyphomicrobiales</taxon>
        <taxon>Methylobacteriaceae</taxon>
        <taxon>Methylobacterium</taxon>
    </lineage>
</organism>
<keyword evidence="1" id="KW-0812">Transmembrane</keyword>
<dbReference type="Proteomes" id="UP000441523">
    <property type="component" value="Unassembled WGS sequence"/>
</dbReference>
<dbReference type="GO" id="GO:0015297">
    <property type="term" value="F:antiporter activity"/>
    <property type="evidence" value="ECO:0007669"/>
    <property type="project" value="InterPro"/>
</dbReference>
<keyword evidence="3" id="KW-1185">Reference proteome</keyword>
<dbReference type="AlphaFoldDB" id="A0A6N6MQ51"/>
<dbReference type="GO" id="GO:0098662">
    <property type="term" value="P:inorganic cation transmembrane transport"/>
    <property type="evidence" value="ECO:0007669"/>
    <property type="project" value="InterPro"/>
</dbReference>
<reference evidence="2 3" key="1">
    <citation type="submission" date="2019-09" db="EMBL/GenBank/DDBJ databases">
        <title>YIM 132548 draft genome.</title>
        <authorList>
            <person name="Jiang L."/>
        </authorList>
    </citation>
    <scope>NUCLEOTIDE SEQUENCE [LARGE SCALE GENOMIC DNA]</scope>
    <source>
        <strain evidence="2 3">YIM 132548</strain>
    </source>
</reference>
<dbReference type="EMBL" id="VZZJ01000011">
    <property type="protein sequence ID" value="KAB1072735.1"/>
    <property type="molecule type" value="Genomic_DNA"/>
</dbReference>
<keyword evidence="1" id="KW-1133">Transmembrane helix</keyword>
<name>A0A6N6MQ51_9HYPH</name>
<protein>
    <submittedName>
        <fullName evidence="2">Cation:proton antiporter</fullName>
    </submittedName>
</protein>
<evidence type="ECO:0000313" key="2">
    <source>
        <dbReference type="EMBL" id="KAB1072735.1"/>
    </source>
</evidence>
<evidence type="ECO:0000256" key="1">
    <source>
        <dbReference type="SAM" id="Phobius"/>
    </source>
</evidence>
<dbReference type="Pfam" id="PF03334">
    <property type="entry name" value="PhaG_MnhG_YufB"/>
    <property type="match status" value="1"/>
</dbReference>
<comment type="caution">
    <text evidence="2">The sequence shown here is derived from an EMBL/GenBank/DDBJ whole genome shotgun (WGS) entry which is preliminary data.</text>
</comment>
<feature type="transmembrane region" description="Helical" evidence="1">
    <location>
        <begin position="65"/>
        <end position="88"/>
    </location>
</feature>
<keyword evidence="1" id="KW-0472">Membrane</keyword>
<dbReference type="RefSeq" id="WP_150964311.1">
    <property type="nucleotide sequence ID" value="NZ_VZZJ01000011.1"/>
</dbReference>
<feature type="transmembrane region" description="Helical" evidence="1">
    <location>
        <begin position="37"/>
        <end position="58"/>
    </location>
</feature>